<dbReference type="EMBL" id="JACHVA010000081">
    <property type="protein sequence ID" value="MBC2602042.1"/>
    <property type="molecule type" value="Genomic_DNA"/>
</dbReference>
<organism evidence="1 2">
    <name type="scientific">Puniceicoccus vermicola</name>
    <dbReference type="NCBI Taxonomy" id="388746"/>
    <lineage>
        <taxon>Bacteria</taxon>
        <taxon>Pseudomonadati</taxon>
        <taxon>Verrucomicrobiota</taxon>
        <taxon>Opitutia</taxon>
        <taxon>Puniceicoccales</taxon>
        <taxon>Puniceicoccaceae</taxon>
        <taxon>Puniceicoccus</taxon>
    </lineage>
</organism>
<dbReference type="AlphaFoldDB" id="A0A7X1AY56"/>
<evidence type="ECO:0008006" key="3">
    <source>
        <dbReference type="Google" id="ProtNLM"/>
    </source>
</evidence>
<dbReference type="Gene3D" id="2.60.40.1190">
    <property type="match status" value="1"/>
</dbReference>
<evidence type="ECO:0000313" key="2">
    <source>
        <dbReference type="Proteomes" id="UP000525652"/>
    </source>
</evidence>
<keyword evidence="2" id="KW-1185">Reference proteome</keyword>
<sequence>MPTEQEPIPLPRLESPHEMKLLDVQKSFQSSPKLPFGQNWYGKTERDFQPGTVMASWCPDYLHIFADFEDEDIVLAEGSSLASSLIVADIFQVFIDRPLQGDYLELHVTPDNHSRALAWTPERLNQFREGEISLDDILIDNDQSLLSDTWIEQDEGSWHAYLRVPISLIDSSSPHFQGDLSVRGTFCRFDASPDSPAPVLSSTSPFLSGPKFHEREDWHNLLLQES</sequence>
<name>A0A7X1AY56_9BACT</name>
<gene>
    <name evidence="1" type="ORF">H5P30_09665</name>
</gene>
<accession>A0A7X1AY56</accession>
<protein>
    <recommendedName>
        <fullName evidence="3">Carbohydrate-binding domain-containing protein</fullName>
    </recommendedName>
</protein>
<evidence type="ECO:0000313" key="1">
    <source>
        <dbReference type="EMBL" id="MBC2602042.1"/>
    </source>
</evidence>
<reference evidence="1 2" key="1">
    <citation type="submission" date="2020-07" db="EMBL/GenBank/DDBJ databases">
        <authorList>
            <person name="Feng X."/>
        </authorList>
    </citation>
    <scope>NUCLEOTIDE SEQUENCE [LARGE SCALE GENOMIC DNA]</scope>
    <source>
        <strain evidence="1 2">JCM14086</strain>
    </source>
</reference>
<dbReference type="SUPFAM" id="SSF49344">
    <property type="entry name" value="CBD9-like"/>
    <property type="match status" value="1"/>
</dbReference>
<proteinExistence type="predicted"/>
<dbReference type="RefSeq" id="WP_185692741.1">
    <property type="nucleotide sequence ID" value="NZ_JACHVA010000081.1"/>
</dbReference>
<dbReference type="Proteomes" id="UP000525652">
    <property type="component" value="Unassembled WGS sequence"/>
</dbReference>
<comment type="caution">
    <text evidence="1">The sequence shown here is derived from an EMBL/GenBank/DDBJ whole genome shotgun (WGS) entry which is preliminary data.</text>
</comment>